<dbReference type="Proteomes" id="UP000576225">
    <property type="component" value="Unassembled WGS sequence"/>
</dbReference>
<dbReference type="OrthoDB" id="2960905at2"/>
<feature type="transmembrane region" description="Helical" evidence="1">
    <location>
        <begin position="16"/>
        <end position="33"/>
    </location>
</feature>
<sequence length="326" mass="37208">MAGVFRKVYSFIRKDFWRKMIALFFALMIYAVVQDLQQDGRTVTDVPVEVVLPPELVSIGAPEFRVTVRAKGPSRGLAQINPNDLRARVRVRYQDFIAGQPCKVRLTPDDFRSFNGVRVTEIPSSESTLVLNLQRRVTRNVRIQPKFDKTRSLSRDYERREVRCIPAEVQVTGPEQILRSLKEVSTQPIPLDESVVESFETRVELEAPEGTVISPENVTVQVDIAKNYISRRFESLPLLFLAQPGSEQRRNFELVDPNKRVTVTIYGQQSSTLALQPEEVKPYIDVSKLTEPGIYTVSISCYVKGDRLDVKDIVPDKIRVKITDRK</sequence>
<dbReference type="PANTHER" id="PTHR37804">
    <property type="entry name" value="CDAA REGULATORY PROTEIN CDAR"/>
    <property type="match status" value="1"/>
</dbReference>
<evidence type="ECO:0000313" key="5">
    <source>
        <dbReference type="Proteomes" id="UP000576225"/>
    </source>
</evidence>
<comment type="caution">
    <text evidence="3">The sequence shown here is derived from an EMBL/GenBank/DDBJ whole genome shotgun (WGS) entry which is preliminary data.</text>
</comment>
<proteinExistence type="predicted"/>
<evidence type="ECO:0000313" key="2">
    <source>
        <dbReference type="EMBL" id="NMD88209.1"/>
    </source>
</evidence>
<gene>
    <name evidence="3" type="ORF">C8D82_14326</name>
    <name evidence="2" type="ORF">HF882_16610</name>
</gene>
<dbReference type="PANTHER" id="PTHR37804:SF1">
    <property type="entry name" value="CDAA REGULATORY PROTEIN CDAR"/>
    <property type="match status" value="1"/>
</dbReference>
<protein>
    <submittedName>
        <fullName evidence="3">YbbR domain-containing protein</fullName>
    </submittedName>
</protein>
<accession>A0A2U1AFI3</accession>
<dbReference type="InterPro" id="IPR012505">
    <property type="entry name" value="YbbR"/>
</dbReference>
<organism evidence="3 4">
    <name type="scientific">Victivallis vadensis</name>
    <dbReference type="NCBI Taxonomy" id="172901"/>
    <lineage>
        <taxon>Bacteria</taxon>
        <taxon>Pseudomonadati</taxon>
        <taxon>Lentisphaerota</taxon>
        <taxon>Lentisphaeria</taxon>
        <taxon>Victivallales</taxon>
        <taxon>Victivallaceae</taxon>
        <taxon>Victivallis</taxon>
    </lineage>
</organism>
<dbReference type="EMBL" id="QEKH01000043">
    <property type="protein sequence ID" value="PVY35165.1"/>
    <property type="molecule type" value="Genomic_DNA"/>
</dbReference>
<evidence type="ECO:0000313" key="4">
    <source>
        <dbReference type="Proteomes" id="UP000245959"/>
    </source>
</evidence>
<dbReference type="Pfam" id="PF07949">
    <property type="entry name" value="YbbR"/>
    <property type="match status" value="2"/>
</dbReference>
<dbReference type="AlphaFoldDB" id="A0A2U1AFI3"/>
<evidence type="ECO:0000256" key="1">
    <source>
        <dbReference type="SAM" id="Phobius"/>
    </source>
</evidence>
<reference evidence="2 5" key="2">
    <citation type="submission" date="2020-04" db="EMBL/GenBank/DDBJ databases">
        <authorList>
            <person name="Hitch T.C.A."/>
            <person name="Wylensek D."/>
            <person name="Clavel T."/>
        </authorList>
    </citation>
    <scope>NUCLEOTIDE SEQUENCE [LARGE SCALE GENOMIC DNA]</scope>
    <source>
        <strain evidence="2 5">COR2-253-APC-1A</strain>
    </source>
</reference>
<keyword evidence="1" id="KW-1133">Transmembrane helix</keyword>
<reference evidence="3 4" key="1">
    <citation type="submission" date="2018-04" db="EMBL/GenBank/DDBJ databases">
        <title>Genomic Encyclopedia of Type Strains, Phase IV (KMG-IV): sequencing the most valuable type-strain genomes for metagenomic binning, comparative biology and taxonomic classification.</title>
        <authorList>
            <person name="Goeker M."/>
        </authorList>
    </citation>
    <scope>NUCLEOTIDE SEQUENCE [LARGE SCALE GENOMIC DNA]</scope>
    <source>
        <strain evidence="3 4">DSM 14823</strain>
    </source>
</reference>
<dbReference type="Gene3D" id="2.170.120.40">
    <property type="entry name" value="YbbR-like domain"/>
    <property type="match status" value="1"/>
</dbReference>
<dbReference type="EMBL" id="JABAEW010000040">
    <property type="protein sequence ID" value="NMD88209.1"/>
    <property type="molecule type" value="Genomic_DNA"/>
</dbReference>
<keyword evidence="1" id="KW-0472">Membrane</keyword>
<name>A0A2U1AFI3_9BACT</name>
<keyword evidence="4" id="KW-1185">Reference proteome</keyword>
<dbReference type="Gene3D" id="2.170.120.30">
    <property type="match status" value="2"/>
</dbReference>
<evidence type="ECO:0000313" key="3">
    <source>
        <dbReference type="EMBL" id="PVY35165.1"/>
    </source>
</evidence>
<dbReference type="Proteomes" id="UP000245959">
    <property type="component" value="Unassembled WGS sequence"/>
</dbReference>
<keyword evidence="1" id="KW-0812">Transmembrane</keyword>
<dbReference type="GeneID" id="78297027"/>
<dbReference type="InterPro" id="IPR053154">
    <property type="entry name" value="c-di-AMP_regulator"/>
</dbReference>
<dbReference type="RefSeq" id="WP_116885761.1">
    <property type="nucleotide sequence ID" value="NZ_CABMMC010000033.1"/>
</dbReference>